<dbReference type="RefSeq" id="WP_044665895.1">
    <property type="nucleotide sequence ID" value="NZ_CDRZ01000271.1"/>
</dbReference>
<reference evidence="2" key="1">
    <citation type="submission" date="2015-01" db="EMBL/GenBank/DDBJ databases">
        <authorList>
            <person name="Manzoor Shahid"/>
            <person name="Zubair Saima"/>
        </authorList>
    </citation>
    <scope>NUCLEOTIDE SEQUENCE [LARGE SCALE GENOMIC DNA]</scope>
    <source>
        <strain evidence="2">Sp3</strain>
    </source>
</reference>
<evidence type="ECO:0000313" key="1">
    <source>
        <dbReference type="EMBL" id="CEO90087.1"/>
    </source>
</evidence>
<evidence type="ECO:0000313" key="2">
    <source>
        <dbReference type="Proteomes" id="UP000046155"/>
    </source>
</evidence>
<sequence length="62" mass="7037">MVLLIPSDPLSKGLHLGREISEHLVAVDRHHSWEAEQVRSVDKLRLNMNIQLKEKAVGTPFP</sequence>
<proteinExistence type="predicted"/>
<keyword evidence="2" id="KW-1185">Reference proteome</keyword>
<dbReference type="AlphaFoldDB" id="A0A0B7MQV7"/>
<dbReference type="EMBL" id="CDRZ01000271">
    <property type="protein sequence ID" value="CEO90087.1"/>
    <property type="molecule type" value="Genomic_DNA"/>
</dbReference>
<organism evidence="1 2">
    <name type="scientific">Syntrophaceticus schinkii</name>
    <dbReference type="NCBI Taxonomy" id="499207"/>
    <lineage>
        <taxon>Bacteria</taxon>
        <taxon>Bacillati</taxon>
        <taxon>Bacillota</taxon>
        <taxon>Clostridia</taxon>
        <taxon>Thermoanaerobacterales</taxon>
        <taxon>Thermoanaerobacterales Family III. Incertae Sedis</taxon>
        <taxon>Syntrophaceticus</taxon>
    </lineage>
</organism>
<gene>
    <name evidence="1" type="ORF">SSCH_710034</name>
</gene>
<accession>A0A0B7MQV7</accession>
<protein>
    <submittedName>
        <fullName evidence="1">Uncharacterized protein</fullName>
    </submittedName>
</protein>
<dbReference type="Proteomes" id="UP000046155">
    <property type="component" value="Unassembled WGS sequence"/>
</dbReference>
<name>A0A0B7MQV7_9FIRM</name>